<dbReference type="InterPro" id="IPR013320">
    <property type="entry name" value="ConA-like_dom_sf"/>
</dbReference>
<keyword evidence="1" id="KW-0472">Membrane</keyword>
<dbReference type="Gene3D" id="2.60.120.200">
    <property type="match status" value="1"/>
</dbReference>
<evidence type="ECO:0000313" key="2">
    <source>
        <dbReference type="EMBL" id="QHU36659.1"/>
    </source>
</evidence>
<feature type="transmembrane region" description="Helical" evidence="1">
    <location>
        <begin position="57"/>
        <end position="81"/>
    </location>
</feature>
<evidence type="ECO:0000256" key="1">
    <source>
        <dbReference type="SAM" id="Phobius"/>
    </source>
</evidence>
<keyword evidence="1" id="KW-0812">Transmembrane</keyword>
<protein>
    <recommendedName>
        <fullName evidence="3">Lectin/glucanase superfamily protein</fullName>
    </recommendedName>
</protein>
<dbReference type="EMBL" id="MN740631">
    <property type="protein sequence ID" value="QHU36659.1"/>
    <property type="molecule type" value="Genomic_DNA"/>
</dbReference>
<keyword evidence="1" id="KW-1133">Transmembrane helix</keyword>
<name>A0A6C0M0V3_9ZZZZ</name>
<dbReference type="SUPFAM" id="SSF49899">
    <property type="entry name" value="Concanavalin A-like lectins/glucanases"/>
    <property type="match status" value="1"/>
</dbReference>
<dbReference type="AlphaFoldDB" id="A0A6C0M0V3"/>
<sequence length="314" mass="33889">MNLNANTNVNANANGGGAGGGMLPAMNIPTLNEFKSPDVVSGSKSFLDSNSYVAKTAFLILTVIVFVYLLRACVAIMGFLFSPNSSPYLVNGLIDGKVGNLRIPQDPSNPNAVTIIRSKNDAGGIGITWSVWLYIKQNSKIDADNAGKWRHVFNKGSREPITTSGDTKGIMTPNNGPGLYLKDDYSAIRVVMSTFNSKDKSVDVGNIPINKWFNVIIRVENTVLDVFMNGDLAKRLPLESVPFQNYGDVNVAINNGFNGAISSLRYYNSVLGTRAIANIVSEGPKLNAIGASGGAPGIMDYLSMRWFHNQWNAD</sequence>
<accession>A0A6C0M0V3</accession>
<organism evidence="2">
    <name type="scientific">viral metagenome</name>
    <dbReference type="NCBI Taxonomy" id="1070528"/>
    <lineage>
        <taxon>unclassified sequences</taxon>
        <taxon>metagenomes</taxon>
        <taxon>organismal metagenomes</taxon>
    </lineage>
</organism>
<evidence type="ECO:0008006" key="3">
    <source>
        <dbReference type="Google" id="ProtNLM"/>
    </source>
</evidence>
<proteinExistence type="predicted"/>
<reference evidence="2" key="1">
    <citation type="journal article" date="2020" name="Nature">
        <title>Giant virus diversity and host interactions through global metagenomics.</title>
        <authorList>
            <person name="Schulz F."/>
            <person name="Roux S."/>
            <person name="Paez-Espino D."/>
            <person name="Jungbluth S."/>
            <person name="Walsh D.A."/>
            <person name="Denef V.J."/>
            <person name="McMahon K.D."/>
            <person name="Konstantinidis K.T."/>
            <person name="Eloe-Fadrosh E.A."/>
            <person name="Kyrpides N.C."/>
            <person name="Woyke T."/>
        </authorList>
    </citation>
    <scope>NUCLEOTIDE SEQUENCE</scope>
    <source>
        <strain evidence="2">GVMAG-S-1035124-57</strain>
    </source>
</reference>